<comment type="catalytic activity">
    <reaction evidence="17">
        <text>(4R)-4-hydroxy-2-oxoglutarate = glyoxylate + pyruvate</text>
        <dbReference type="Rhea" id="RHEA:30687"/>
        <dbReference type="ChEBI" id="CHEBI:15361"/>
        <dbReference type="ChEBI" id="CHEBI:36655"/>
        <dbReference type="ChEBI" id="CHEBI:62213"/>
        <dbReference type="EC" id="4.1.3.16"/>
    </reaction>
</comment>
<dbReference type="PANTHER" id="PTHR11516:SF60">
    <property type="entry name" value="PYRUVATE DEHYDROGENASE E1 COMPONENT SUBUNIT ALPHA"/>
    <property type="match status" value="1"/>
</dbReference>
<dbReference type="SUPFAM" id="SSF51569">
    <property type="entry name" value="Aldolase"/>
    <property type="match status" value="1"/>
</dbReference>
<dbReference type="GO" id="GO:0009089">
    <property type="term" value="P:lysine biosynthetic process via diaminopimelate"/>
    <property type="evidence" value="ECO:0007669"/>
    <property type="project" value="InterPro"/>
</dbReference>
<dbReference type="Pfam" id="PF04972">
    <property type="entry name" value="BON"/>
    <property type="match status" value="2"/>
</dbReference>
<dbReference type="InterPro" id="IPR001017">
    <property type="entry name" value="DH_E1"/>
</dbReference>
<evidence type="ECO:0000256" key="6">
    <source>
        <dbReference type="ARBA" id="ARBA00011881"/>
    </source>
</evidence>
<keyword evidence="9" id="KW-0809">Transit peptide</keyword>
<evidence type="ECO:0000256" key="21">
    <source>
        <dbReference type="RuleBase" id="RU361139"/>
    </source>
</evidence>
<evidence type="ECO:0000256" key="19">
    <source>
        <dbReference type="ARBA" id="ARBA00047836"/>
    </source>
</evidence>
<evidence type="ECO:0000256" key="4">
    <source>
        <dbReference type="ARBA" id="ARBA00005120"/>
    </source>
</evidence>
<dbReference type="PROSITE" id="PS00770">
    <property type="entry name" value="AA_TRANSFER_CLASS_4"/>
    <property type="match status" value="1"/>
</dbReference>
<dbReference type="InterPro" id="IPR013785">
    <property type="entry name" value="Aldolase_TIM"/>
</dbReference>
<comment type="catalytic activity">
    <reaction evidence="18">
        <text>(4S)-4-hydroxy-2-oxoglutarate = glyoxylate + pyruvate</text>
        <dbReference type="Rhea" id="RHEA:35639"/>
        <dbReference type="ChEBI" id="CHEBI:15361"/>
        <dbReference type="ChEBI" id="CHEBI:36655"/>
        <dbReference type="ChEBI" id="CHEBI:71685"/>
        <dbReference type="EC" id="4.1.3.16"/>
    </reaction>
</comment>
<dbReference type="InterPro" id="IPR050642">
    <property type="entry name" value="PDH_E1_Alpha_Subunit"/>
</dbReference>
<comment type="subunit">
    <text evidence="6">Homotetramer.</text>
</comment>
<feature type="domain" description="BON" evidence="22">
    <location>
        <begin position="631"/>
        <end position="699"/>
    </location>
</feature>
<keyword evidence="13" id="KW-0456">Lyase</keyword>
<evidence type="ECO:0000256" key="8">
    <source>
        <dbReference type="ARBA" id="ARBA00022915"/>
    </source>
</evidence>
<dbReference type="SUPFAM" id="SSF52518">
    <property type="entry name" value="Thiamin diphosphate-binding fold (THDP-binding)"/>
    <property type="match status" value="1"/>
</dbReference>
<dbReference type="GO" id="GO:0006086">
    <property type="term" value="P:pyruvate decarboxylation to acetyl-CoA"/>
    <property type="evidence" value="ECO:0007669"/>
    <property type="project" value="InterPro"/>
</dbReference>
<dbReference type="Proteomes" id="UP001151699">
    <property type="component" value="Chromosome A"/>
</dbReference>
<evidence type="ECO:0000256" key="2">
    <source>
        <dbReference type="ARBA" id="ARBA00002577"/>
    </source>
</evidence>
<evidence type="ECO:0000256" key="15">
    <source>
        <dbReference type="ARBA" id="ARBA00023304"/>
    </source>
</evidence>
<evidence type="ECO:0000256" key="17">
    <source>
        <dbReference type="ARBA" id="ARBA00033610"/>
    </source>
</evidence>
<dbReference type="GO" id="GO:0004739">
    <property type="term" value="F:pyruvate dehydrogenase (acetyl-transferring) activity"/>
    <property type="evidence" value="ECO:0007669"/>
    <property type="project" value="UniProtKB-UniRule"/>
</dbReference>
<proteinExistence type="inferred from homology"/>
<comment type="similarity">
    <text evidence="5">Belongs to the DapA family.</text>
</comment>
<evidence type="ECO:0000256" key="1">
    <source>
        <dbReference type="ARBA" id="ARBA00001964"/>
    </source>
</evidence>
<evidence type="ECO:0000256" key="9">
    <source>
        <dbReference type="ARBA" id="ARBA00022946"/>
    </source>
</evidence>
<dbReference type="SMART" id="SM01130">
    <property type="entry name" value="DHDPS"/>
    <property type="match status" value="1"/>
</dbReference>
<sequence length="1042" mass="115581">MLGNNQSIKITSRPFPHIWINGELVTANSARISVLNHSLHYSGGVFEGEKAYNGKVFKLKEHTNRLLESAKILHLNVPYSFEEIIKAHHLVIEKNNIKNAYFRPLIWQAIDSAPKSLSPLKLHIANWRKPHPNSLPPNCKSSGHYNMMIVCQKEAKSLGFDDAIMLDWQGLIAECTVANIFFVKGDQLITPIADRFLNGITRQVIIELAGNSGLEVKEERITLCRLEEFTEGFITDNKLDFVSLEKILNQQINNNVDGIIVGGTTGEGTSLTMQEYEELLQVTVEIAKKRLPIIAGCSAINTALAVEMIKLGGKISVDGCMVSIPSYVKPSQQGIYLHCATLHNASNFPIMLYSVPTRTIVDFSDETIVNLAKLPRIIALKDAGTDLTRPQRIKPLINEALINKEFNFLCGNDSMALTYSEQGGKGWVSVTSNIMPALCKQLQDNCQNDNYESAKDTKRDKKLEKIIDDEQISALIVNVNSPGGTVVGSEKIYNIFRKISAKKPVVIVMGTLAASGGYLISLGCLPMAFVGASGAGVMAAKDQPIGVTVDDVKISALLKATFIKNNFKELYAKIHVEVTQGRVLLTGVIDNEEDALKAVDLSWQIKGVQEVINELVIDKKSDHFDLVQYTKDAMITAQIKTKTFLDRDIKFVNYTVVTVKDIVYIFGIARSEEEMVKVSTIASQIKGVEKVICHAKIKKKKEEELDSIDDEESKYKLNKIQYIESYEKMLLLRRFEEKCGQLYGMGLIGGFCHLYVGQEAVITSVDLVKQIGDSTITSYRDHAHVIIAGTEPKYVLAELMGKETGCSKGKGGSMHLFDMPNKFYGGHGIVGAQVPIGTGLAFAEKYLGTHNICFTFLGDGAVNQGQVYEAFNMAALWQLPVIYLIENNQYAMGTSVARSSFITDLYKKGESCGIRGYKVDGMSLDGMYDYVKQAVELIRSGGGPIILEADTYRYRGHSMSDPAKYRTKEEVENYKGQDPLLHVREIIIANNYATAEQLKEIEKKVKDIVANAVEFAENSSLPNEQELYTNIYVESVYSSQKG</sequence>
<comment type="catalytic activity">
    <reaction evidence="20 21">
        <text>N(6)-[(R)-lipoyl]-L-lysyl-[protein] + pyruvate + H(+) = N(6)-[(R)-S(8)-acetyldihydrolipoyl]-L-lysyl-[protein] + CO2</text>
        <dbReference type="Rhea" id="RHEA:19189"/>
        <dbReference type="Rhea" id="RHEA-COMP:10474"/>
        <dbReference type="Rhea" id="RHEA-COMP:10478"/>
        <dbReference type="ChEBI" id="CHEBI:15361"/>
        <dbReference type="ChEBI" id="CHEBI:15378"/>
        <dbReference type="ChEBI" id="CHEBI:16526"/>
        <dbReference type="ChEBI" id="CHEBI:83099"/>
        <dbReference type="ChEBI" id="CHEBI:83111"/>
        <dbReference type="EC" id="1.2.4.1"/>
    </reaction>
</comment>
<comment type="catalytic activity">
    <reaction evidence="19">
        <text>L-aspartate 4-semialdehyde + pyruvate = (2S,4S)-4-hydroxy-2,3,4,5-tetrahydrodipicolinate + H2O + H(+)</text>
        <dbReference type="Rhea" id="RHEA:34171"/>
        <dbReference type="ChEBI" id="CHEBI:15361"/>
        <dbReference type="ChEBI" id="CHEBI:15377"/>
        <dbReference type="ChEBI" id="CHEBI:15378"/>
        <dbReference type="ChEBI" id="CHEBI:67139"/>
        <dbReference type="ChEBI" id="CHEBI:537519"/>
        <dbReference type="EC" id="4.3.3.7"/>
    </reaction>
</comment>
<dbReference type="Pfam" id="PF00701">
    <property type="entry name" value="DHDPS"/>
    <property type="match status" value="1"/>
</dbReference>
<dbReference type="InterPro" id="IPR029045">
    <property type="entry name" value="ClpP/crotonase-like_dom_sf"/>
</dbReference>
<dbReference type="Gene3D" id="3.30.470.10">
    <property type="match status" value="1"/>
</dbReference>
<dbReference type="OrthoDB" id="10256198at2759"/>
<dbReference type="GO" id="GO:0019877">
    <property type="term" value="P:diaminopimelate biosynthetic process"/>
    <property type="evidence" value="ECO:0007669"/>
    <property type="project" value="UniProtKB-KW"/>
</dbReference>
<dbReference type="EC" id="1.2.4.1" evidence="21"/>
<keyword evidence="16 21" id="KW-0670">Pyruvate</keyword>
<dbReference type="InterPro" id="IPR020625">
    <property type="entry name" value="Schiff_base-form_aldolases_AS"/>
</dbReference>
<evidence type="ECO:0000256" key="5">
    <source>
        <dbReference type="ARBA" id="ARBA00007592"/>
    </source>
</evidence>
<accession>A0A9Q0N743</accession>
<dbReference type="GO" id="GO:0009082">
    <property type="term" value="P:branched-chain amino acid biosynthetic process"/>
    <property type="evidence" value="ECO:0007669"/>
    <property type="project" value="UniProtKB-KW"/>
</dbReference>
<dbReference type="GO" id="GO:0008840">
    <property type="term" value="F:4-hydroxy-tetrahydrodipicolinate synthase activity"/>
    <property type="evidence" value="ECO:0007669"/>
    <property type="project" value="UniProtKB-EC"/>
</dbReference>
<dbReference type="InterPro" id="IPR017597">
    <property type="entry name" value="Pyrv_DH_E1_asu_subgrp-y"/>
</dbReference>
<comment type="function">
    <text evidence="21">The pyruvate dehydrogenase complex catalyzes the overall conversion of pyruvate to acetyl-CoA and CO(2).</text>
</comment>
<evidence type="ECO:0000256" key="12">
    <source>
        <dbReference type="ARBA" id="ARBA00023154"/>
    </source>
</evidence>
<dbReference type="InterPro" id="IPR043132">
    <property type="entry name" value="BCAT-like_C"/>
</dbReference>
<dbReference type="Gene3D" id="3.20.10.10">
    <property type="entry name" value="D-amino Acid Aminotransferase, subunit A, domain 2"/>
    <property type="match status" value="1"/>
</dbReference>
<keyword evidence="15" id="KW-0100">Branched-chain amino acid biosynthesis</keyword>
<evidence type="ECO:0000256" key="20">
    <source>
        <dbReference type="ARBA" id="ARBA00051231"/>
    </source>
</evidence>
<feature type="domain" description="BON" evidence="22">
    <location>
        <begin position="550"/>
        <end position="619"/>
    </location>
</feature>
<dbReference type="SUPFAM" id="SSF56752">
    <property type="entry name" value="D-aminoacid aminotransferase-like PLP-dependent enzymes"/>
    <property type="match status" value="1"/>
</dbReference>
<evidence type="ECO:0000256" key="7">
    <source>
        <dbReference type="ARBA" id="ARBA00022605"/>
    </source>
</evidence>
<evidence type="ECO:0000256" key="11">
    <source>
        <dbReference type="ARBA" id="ARBA00023052"/>
    </source>
</evidence>
<organism evidence="23 24">
    <name type="scientific">Pseudolycoriella hygida</name>
    <dbReference type="NCBI Taxonomy" id="35572"/>
    <lineage>
        <taxon>Eukaryota</taxon>
        <taxon>Metazoa</taxon>
        <taxon>Ecdysozoa</taxon>
        <taxon>Arthropoda</taxon>
        <taxon>Hexapoda</taxon>
        <taxon>Insecta</taxon>
        <taxon>Pterygota</taxon>
        <taxon>Neoptera</taxon>
        <taxon>Endopterygota</taxon>
        <taxon>Diptera</taxon>
        <taxon>Nematocera</taxon>
        <taxon>Sciaroidea</taxon>
        <taxon>Sciaridae</taxon>
        <taxon>Pseudolycoriella</taxon>
    </lineage>
</organism>
<dbReference type="PRINTS" id="PR00146">
    <property type="entry name" value="DHPICSNTHASE"/>
</dbReference>
<dbReference type="InterPro" id="IPR029061">
    <property type="entry name" value="THDP-binding"/>
</dbReference>
<dbReference type="InterPro" id="IPR007055">
    <property type="entry name" value="BON_dom"/>
</dbReference>
<dbReference type="FunFam" id="3.40.50.970:FF:000013">
    <property type="entry name" value="Pyruvate dehydrogenase E1 component subunit alpha"/>
    <property type="match status" value="1"/>
</dbReference>
<evidence type="ECO:0000313" key="23">
    <source>
        <dbReference type="EMBL" id="KAJ6644835.1"/>
    </source>
</evidence>
<keyword evidence="8" id="KW-0220">Diaminopimelate biosynthesis</keyword>
<comment type="caution">
    <text evidence="23">The sequence shown here is derived from an EMBL/GenBank/DDBJ whole genome shotgun (WGS) entry which is preliminary data.</text>
</comment>
<name>A0A9Q0N743_9DIPT</name>
<keyword evidence="10 21" id="KW-0560">Oxidoreductase</keyword>
<dbReference type="Gene3D" id="3.40.50.970">
    <property type="match status" value="1"/>
</dbReference>
<dbReference type="AlphaFoldDB" id="A0A9Q0N743"/>
<keyword evidence="12" id="KW-0457">Lysine biosynthesis</keyword>
<evidence type="ECO:0000313" key="24">
    <source>
        <dbReference type="Proteomes" id="UP001151699"/>
    </source>
</evidence>
<dbReference type="InterPro" id="IPR043131">
    <property type="entry name" value="BCAT-like_N"/>
</dbReference>
<dbReference type="PANTHER" id="PTHR11516">
    <property type="entry name" value="PYRUVATE DEHYDROGENASE E1 COMPONENT, ALPHA SUBUNIT BACTERIAL AND ORGANELLAR"/>
    <property type="match status" value="1"/>
</dbReference>
<dbReference type="SUPFAM" id="SSF52096">
    <property type="entry name" value="ClpP/crotonase"/>
    <property type="match status" value="1"/>
</dbReference>
<dbReference type="Pfam" id="PF00676">
    <property type="entry name" value="E1_dh"/>
    <property type="match status" value="1"/>
</dbReference>
<evidence type="ECO:0000256" key="13">
    <source>
        <dbReference type="ARBA" id="ARBA00023239"/>
    </source>
</evidence>
<dbReference type="PROSITE" id="PS00665">
    <property type="entry name" value="DHDPS_1"/>
    <property type="match status" value="1"/>
</dbReference>
<dbReference type="InterPro" id="IPR020624">
    <property type="entry name" value="Schiff_base-form_aldolases_CS"/>
</dbReference>
<dbReference type="PROSITE" id="PS50914">
    <property type="entry name" value="BON"/>
    <property type="match status" value="2"/>
</dbReference>
<comment type="cofactor">
    <cofactor evidence="1 21">
        <name>thiamine diphosphate</name>
        <dbReference type="ChEBI" id="CHEBI:58937"/>
    </cofactor>
</comment>
<dbReference type="PROSITE" id="PS00666">
    <property type="entry name" value="DHDPS_2"/>
    <property type="match status" value="1"/>
</dbReference>
<evidence type="ECO:0000256" key="18">
    <source>
        <dbReference type="ARBA" id="ARBA00033613"/>
    </source>
</evidence>
<dbReference type="Gene3D" id="3.30.1340.30">
    <property type="match status" value="1"/>
</dbReference>
<gene>
    <name evidence="23" type="primary">pdhA</name>
    <name evidence="23" type="ORF">Bhyg_00030</name>
</gene>
<dbReference type="Gene3D" id="3.20.20.70">
    <property type="entry name" value="Aldolase class I"/>
    <property type="match status" value="1"/>
</dbReference>
<dbReference type="GO" id="GO:0008700">
    <property type="term" value="F:(R,S)-4-hydroxy-2-oxoglutarate aldolase activity"/>
    <property type="evidence" value="ECO:0007669"/>
    <property type="project" value="UniProtKB-EC"/>
</dbReference>
<keyword evidence="7" id="KW-0028">Amino-acid biosynthesis</keyword>
<comment type="function">
    <text evidence="3">Catalyzes the condensation of (S)-aspartate-beta-semialdehyde [(S)-ASA] and pyruvate to 4-hydroxy-tetrahydrodipicolinate (HTPA).</text>
</comment>
<keyword evidence="14" id="KW-0704">Schiff base</keyword>
<dbReference type="CDD" id="cd00449">
    <property type="entry name" value="PLPDE_IV"/>
    <property type="match status" value="1"/>
</dbReference>
<reference evidence="23" key="1">
    <citation type="submission" date="2022-07" db="EMBL/GenBank/DDBJ databases">
        <authorList>
            <person name="Trinca V."/>
            <person name="Uliana J.V.C."/>
            <person name="Torres T.T."/>
            <person name="Ward R.J."/>
            <person name="Monesi N."/>
        </authorList>
    </citation>
    <scope>NUCLEOTIDE SEQUENCE</scope>
    <source>
        <strain evidence="23">HSMRA1968</strain>
        <tissue evidence="23">Whole embryos</tissue>
    </source>
</reference>
<dbReference type="InterPro" id="IPR002220">
    <property type="entry name" value="DapA-like"/>
</dbReference>
<evidence type="ECO:0000259" key="22">
    <source>
        <dbReference type="PROSITE" id="PS50914"/>
    </source>
</evidence>
<keyword evidence="11 21" id="KW-0786">Thiamine pyrophosphate</keyword>
<evidence type="ECO:0000256" key="3">
    <source>
        <dbReference type="ARBA" id="ARBA00003294"/>
    </source>
</evidence>
<dbReference type="EMBL" id="WJQU01000001">
    <property type="protein sequence ID" value="KAJ6644835.1"/>
    <property type="molecule type" value="Genomic_DNA"/>
</dbReference>
<dbReference type="CDD" id="cd02000">
    <property type="entry name" value="TPP_E1_PDC_ADC_BCADC"/>
    <property type="match status" value="1"/>
</dbReference>
<comment type="pathway">
    <text evidence="4">Amino-acid biosynthesis; L-lysine biosynthesis via DAP pathway; (S)-tetrahydrodipicolinate from L-aspartate: step 3/4.</text>
</comment>
<keyword evidence="24" id="KW-1185">Reference proteome</keyword>
<comment type="function">
    <text evidence="2">Catalyzes the final step in the metabolic pathway of hydroxyproline.</text>
</comment>
<dbReference type="NCBIfam" id="TIGR00674">
    <property type="entry name" value="dapA"/>
    <property type="match status" value="1"/>
</dbReference>
<dbReference type="InterPro" id="IPR005263">
    <property type="entry name" value="DapA"/>
</dbReference>
<dbReference type="NCBIfam" id="TIGR03182">
    <property type="entry name" value="PDH_E1_alph_y"/>
    <property type="match status" value="1"/>
</dbReference>
<evidence type="ECO:0000256" key="16">
    <source>
        <dbReference type="ARBA" id="ARBA00023317"/>
    </source>
</evidence>
<dbReference type="InterPro" id="IPR018300">
    <property type="entry name" value="Aminotrans_IV_CS"/>
</dbReference>
<protein>
    <recommendedName>
        <fullName evidence="21">Pyruvate dehydrogenase E1 component subunit alpha</fullName>
        <ecNumber evidence="21">1.2.4.1</ecNumber>
    </recommendedName>
</protein>
<evidence type="ECO:0000256" key="10">
    <source>
        <dbReference type="ARBA" id="ARBA00023002"/>
    </source>
</evidence>
<evidence type="ECO:0000256" key="14">
    <source>
        <dbReference type="ARBA" id="ARBA00023270"/>
    </source>
</evidence>
<dbReference type="InterPro" id="IPR036038">
    <property type="entry name" value="Aminotransferase-like"/>
</dbReference>